<evidence type="ECO:0000313" key="2">
    <source>
        <dbReference type="Proteomes" id="UP001558613"/>
    </source>
</evidence>
<comment type="caution">
    <text evidence="1">The sequence shown here is derived from an EMBL/GenBank/DDBJ whole genome shotgun (WGS) entry which is preliminary data.</text>
</comment>
<evidence type="ECO:0000313" key="1">
    <source>
        <dbReference type="EMBL" id="KAL1271004.1"/>
    </source>
</evidence>
<name>A0ABR3N283_9TELE</name>
<dbReference type="EMBL" id="JAYMGO010000007">
    <property type="protein sequence ID" value="KAL1271004.1"/>
    <property type="molecule type" value="Genomic_DNA"/>
</dbReference>
<gene>
    <name evidence="1" type="ORF">QQF64_030020</name>
</gene>
<keyword evidence="2" id="KW-1185">Reference proteome</keyword>
<protein>
    <submittedName>
        <fullName evidence="1">Uncharacterized protein</fullName>
    </submittedName>
</protein>
<reference evidence="1 2" key="1">
    <citation type="submission" date="2023-09" db="EMBL/GenBank/DDBJ databases">
        <authorList>
            <person name="Wang M."/>
        </authorList>
    </citation>
    <scope>NUCLEOTIDE SEQUENCE [LARGE SCALE GENOMIC DNA]</scope>
    <source>
        <strain evidence="1">GT-2023</strain>
        <tissue evidence="1">Liver</tissue>
    </source>
</reference>
<sequence length="123" mass="13799">MGRCLDWEACSDRHERSGPKWALKRPMVLQVSVFTARGRPRPPRLFLHPCPFILNDCVQPFSFASLPLPPSHFPSFSFFPLILFFHPQCACYLGCVPYRPLGLWARGPGRGAAGTMRARGGDV</sequence>
<organism evidence="1 2">
    <name type="scientific">Cirrhinus molitorella</name>
    <name type="common">mud carp</name>
    <dbReference type="NCBI Taxonomy" id="172907"/>
    <lineage>
        <taxon>Eukaryota</taxon>
        <taxon>Metazoa</taxon>
        <taxon>Chordata</taxon>
        <taxon>Craniata</taxon>
        <taxon>Vertebrata</taxon>
        <taxon>Euteleostomi</taxon>
        <taxon>Actinopterygii</taxon>
        <taxon>Neopterygii</taxon>
        <taxon>Teleostei</taxon>
        <taxon>Ostariophysi</taxon>
        <taxon>Cypriniformes</taxon>
        <taxon>Cyprinidae</taxon>
        <taxon>Labeoninae</taxon>
        <taxon>Labeonini</taxon>
        <taxon>Cirrhinus</taxon>
    </lineage>
</organism>
<proteinExistence type="predicted"/>
<accession>A0ABR3N283</accession>
<dbReference type="Proteomes" id="UP001558613">
    <property type="component" value="Unassembled WGS sequence"/>
</dbReference>